<dbReference type="GO" id="GO:0006281">
    <property type="term" value="P:DNA repair"/>
    <property type="evidence" value="ECO:0007669"/>
    <property type="project" value="InterPro"/>
</dbReference>
<gene>
    <name evidence="3" type="primary">ORF18603</name>
</gene>
<dbReference type="PANTHER" id="PTHR47157:SF1">
    <property type="entry name" value="CHROMODOMAIN-HELICASE-DNA-BINDING PROTEIN 1-LIKE"/>
    <property type="match status" value="1"/>
</dbReference>
<organism evidence="3">
    <name type="scientific">Arion vulgaris</name>
    <dbReference type="NCBI Taxonomy" id="1028688"/>
    <lineage>
        <taxon>Eukaryota</taxon>
        <taxon>Metazoa</taxon>
        <taxon>Spiralia</taxon>
        <taxon>Lophotrochozoa</taxon>
        <taxon>Mollusca</taxon>
        <taxon>Gastropoda</taxon>
        <taxon>Heterobranchia</taxon>
        <taxon>Euthyneura</taxon>
        <taxon>Panpulmonata</taxon>
        <taxon>Eupulmonata</taxon>
        <taxon>Stylommatophora</taxon>
        <taxon>Helicina</taxon>
        <taxon>Arionoidea</taxon>
        <taxon>Arionidae</taxon>
        <taxon>Arion</taxon>
    </lineage>
</organism>
<dbReference type="PANTHER" id="PTHR47157">
    <property type="entry name" value="CHROMODOMAIN-HELICASE-DNA-BINDING PROTEIN 1-LIKE"/>
    <property type="match status" value="1"/>
</dbReference>
<reference evidence="3" key="1">
    <citation type="submission" date="2014-12" db="EMBL/GenBank/DDBJ databases">
        <title>Insight into the proteome of Arion vulgaris.</title>
        <authorList>
            <person name="Aradska J."/>
            <person name="Bulat T."/>
            <person name="Smidak R."/>
            <person name="Sarate P."/>
            <person name="Gangsoo J."/>
            <person name="Sialana F."/>
            <person name="Bilban M."/>
            <person name="Lubec G."/>
        </authorList>
    </citation>
    <scope>NUCLEOTIDE SEQUENCE</scope>
    <source>
        <tissue evidence="3">Skin</tissue>
    </source>
</reference>
<dbReference type="SUPFAM" id="SSF52540">
    <property type="entry name" value="P-loop containing nucleoside triphosphate hydrolases"/>
    <property type="match status" value="1"/>
</dbReference>
<keyword evidence="2" id="KW-0067">ATP-binding</keyword>
<dbReference type="GO" id="GO:0003678">
    <property type="term" value="F:DNA helicase activity"/>
    <property type="evidence" value="ECO:0007669"/>
    <property type="project" value="InterPro"/>
</dbReference>
<dbReference type="EMBL" id="HACG01006095">
    <property type="protein sequence ID" value="CEK52960.1"/>
    <property type="molecule type" value="Transcribed_RNA"/>
</dbReference>
<dbReference type="InterPro" id="IPR027417">
    <property type="entry name" value="P-loop_NTPase"/>
</dbReference>
<evidence type="ECO:0000256" key="2">
    <source>
        <dbReference type="ARBA" id="ARBA00022840"/>
    </source>
</evidence>
<dbReference type="Gene3D" id="3.40.50.300">
    <property type="entry name" value="P-loop containing nucleotide triphosphate hydrolases"/>
    <property type="match status" value="1"/>
</dbReference>
<dbReference type="GO" id="GO:0005524">
    <property type="term" value="F:ATP binding"/>
    <property type="evidence" value="ECO:0007669"/>
    <property type="project" value="UniProtKB-KW"/>
</dbReference>
<sequence>MIDHLLLHLKESGRKVLLFSQMSRMLDILHNYLSYRGYTYELLDESVQGEERFLTIQNY</sequence>
<accession>A0A0B6YBZ6</accession>
<evidence type="ECO:0008006" key="4">
    <source>
        <dbReference type="Google" id="ProtNLM"/>
    </source>
</evidence>
<name>A0A0B6YBZ6_9EUPU</name>
<evidence type="ECO:0000313" key="3">
    <source>
        <dbReference type="EMBL" id="CEK52960.1"/>
    </source>
</evidence>
<dbReference type="InterPro" id="IPR031053">
    <property type="entry name" value="ALC1"/>
</dbReference>
<dbReference type="AlphaFoldDB" id="A0A0B6YBZ6"/>
<proteinExistence type="predicted"/>
<dbReference type="GO" id="GO:0006338">
    <property type="term" value="P:chromatin remodeling"/>
    <property type="evidence" value="ECO:0007669"/>
    <property type="project" value="InterPro"/>
</dbReference>
<keyword evidence="1" id="KW-0547">Nucleotide-binding</keyword>
<protein>
    <recommendedName>
        <fullName evidence="4">Helicase C-terminal domain-containing protein</fullName>
    </recommendedName>
</protein>
<evidence type="ECO:0000256" key="1">
    <source>
        <dbReference type="ARBA" id="ARBA00022741"/>
    </source>
</evidence>